<reference evidence="4" key="1">
    <citation type="submission" date="2023-07" db="EMBL/GenBank/DDBJ databases">
        <title>Whole genome shotgun sequence of Streptomyces spororaveus NBRC 15456.</title>
        <authorList>
            <person name="Komaki H."/>
            <person name="Tamura T."/>
        </authorList>
    </citation>
    <scope>NUCLEOTIDE SEQUENCE [LARGE SCALE GENOMIC DNA]</scope>
    <source>
        <strain evidence="3 4">NBRC 15456</strain>
    </source>
</reference>
<dbReference type="InterPro" id="IPR016181">
    <property type="entry name" value="Acyl_CoA_acyltransferase"/>
</dbReference>
<keyword evidence="4" id="KW-1185">Reference proteome</keyword>
<dbReference type="Pfam" id="PF00583">
    <property type="entry name" value="Acetyltransf_1"/>
    <property type="match status" value="1"/>
</dbReference>
<comment type="caution">
    <text evidence="2">The sequence shown here is derived from an EMBL/GenBank/DDBJ whole genome shotgun (WGS) entry which is preliminary data.</text>
</comment>
<reference evidence="2" key="2">
    <citation type="submission" date="2024-05" db="EMBL/GenBank/DDBJ databases">
        <title>Whole genome shotgun sequence of Streptomyces spororaveus NBRC 15456.</title>
        <authorList>
            <person name="Komaki H."/>
            <person name="Tamura T."/>
        </authorList>
    </citation>
    <scope>NUCLEOTIDE SEQUENCE</scope>
    <source>
        <strain evidence="2">NBRC 15456</strain>
    </source>
</reference>
<evidence type="ECO:0000259" key="1">
    <source>
        <dbReference type="PROSITE" id="PS51186"/>
    </source>
</evidence>
<dbReference type="PROSITE" id="PS51186">
    <property type="entry name" value="GNAT"/>
    <property type="match status" value="1"/>
</dbReference>
<dbReference type="RefSeq" id="WP_202197122.1">
    <property type="nucleotide sequence ID" value="NZ_BAAATO010000053.1"/>
</dbReference>
<feature type="domain" description="N-acetyltransferase" evidence="1">
    <location>
        <begin position="10"/>
        <end position="186"/>
    </location>
</feature>
<accession>A0ABQ3T279</accession>
<gene>
    <name evidence="2" type="ORF">Sspor_00480</name>
    <name evidence="3" type="ORF">Sspor_02460</name>
</gene>
<evidence type="ECO:0000313" key="2">
    <source>
        <dbReference type="EMBL" id="GHI74487.1"/>
    </source>
</evidence>
<sequence length="189" mass="20455">MTTPSTSTDTVIRTYGPGQVPALLDVAADIWADAHPELVSNPQAATAGLSVPALRRQITGHLRHEGITLVIAYSGGTPTGMGYAFPCTATYWFGTDLLPTVPEAARTERLMGLCELAVRQPWQSQGIGTRMHQALITAIAPNWSSLLALPTNDRGRQLYTRLGYQYAGPYRNTPDGPEFDLLLLHVEPA</sequence>
<dbReference type="InterPro" id="IPR000182">
    <property type="entry name" value="GNAT_dom"/>
</dbReference>
<dbReference type="EMBL" id="BNED01000001">
    <property type="protein sequence ID" value="GHI74487.1"/>
    <property type="molecule type" value="Genomic_DNA"/>
</dbReference>
<organism evidence="2 4">
    <name type="scientific">Streptomyces spororaveus</name>
    <dbReference type="NCBI Taxonomy" id="284039"/>
    <lineage>
        <taxon>Bacteria</taxon>
        <taxon>Bacillati</taxon>
        <taxon>Actinomycetota</taxon>
        <taxon>Actinomycetes</taxon>
        <taxon>Kitasatosporales</taxon>
        <taxon>Streptomycetaceae</taxon>
        <taxon>Streptomyces</taxon>
    </lineage>
</organism>
<dbReference type="Proteomes" id="UP000608522">
    <property type="component" value="Unassembled WGS sequence"/>
</dbReference>
<dbReference type="EMBL" id="BNED01000002">
    <property type="protein sequence ID" value="GHI74685.1"/>
    <property type="molecule type" value="Genomic_DNA"/>
</dbReference>
<proteinExistence type="predicted"/>
<evidence type="ECO:0000313" key="3">
    <source>
        <dbReference type="EMBL" id="GHI74685.1"/>
    </source>
</evidence>
<name>A0ABQ3T279_9ACTN</name>
<dbReference type="SUPFAM" id="SSF55729">
    <property type="entry name" value="Acyl-CoA N-acyltransferases (Nat)"/>
    <property type="match status" value="1"/>
</dbReference>
<protein>
    <recommendedName>
        <fullName evidence="1">N-acetyltransferase domain-containing protein</fullName>
    </recommendedName>
</protein>
<evidence type="ECO:0000313" key="4">
    <source>
        <dbReference type="Proteomes" id="UP000608522"/>
    </source>
</evidence>
<dbReference type="Gene3D" id="3.40.630.30">
    <property type="match status" value="1"/>
</dbReference>